<name>A0A1D7V3H6_9LEPT</name>
<protein>
    <submittedName>
        <fullName evidence="2">Uncharacterized protein</fullName>
    </submittedName>
</protein>
<organism evidence="2 3">
    <name type="scientific">Leptospira tipperaryensis</name>
    <dbReference type="NCBI Taxonomy" id="2564040"/>
    <lineage>
        <taxon>Bacteria</taxon>
        <taxon>Pseudomonadati</taxon>
        <taxon>Spirochaetota</taxon>
        <taxon>Spirochaetia</taxon>
        <taxon>Leptospirales</taxon>
        <taxon>Leptospiraceae</taxon>
        <taxon>Leptospira</taxon>
    </lineage>
</organism>
<dbReference type="KEGG" id="laj:A0128_20360"/>
<keyword evidence="1" id="KW-0812">Transmembrane</keyword>
<reference evidence="2 3" key="1">
    <citation type="submission" date="2016-04" db="EMBL/GenBank/DDBJ databases">
        <title>Complete genome seqeunce of Leptospira alstonii serovar Room22.</title>
        <authorList>
            <person name="Nally J.E."/>
            <person name="Bayles D.O."/>
            <person name="Hurley D."/>
            <person name="Fanning S."/>
            <person name="McMahon B.J."/>
            <person name="Arent Z."/>
        </authorList>
    </citation>
    <scope>NUCLEOTIDE SEQUENCE [LARGE SCALE GENOMIC DNA]</scope>
    <source>
        <strain evidence="2 3">GWTS #1</strain>
    </source>
</reference>
<sequence>MENREYLEALTIESLSRKADLGNKSFEEVAPLLLEIRDLLIEGIKFLTFESVKEGFKISLKAKIDEFKAFSDGIYSYDLDVDAARSFQDRTAKITNIKNYHTNIFNFKNNLISILVSIKSFAVKSVDLDAIEASKIFQEKKKEFDRLIIDLRKKSGEETAADFASIFEEQSIKHSCFELKVPNLSKGEYSPIRIGASQLWLIIGLGLIGTLIWYIGYHIEDTKDLGYDIYEMIKYISKKAITYSLLFFGIRFSFRQFSINKHLYSLNKHRSNSLNSFTLFSNSIDKNDSQYRNALILEIAKSIFDSGQTGYLPDKNIEVSSPSIVELTRMVAQKNEGK</sequence>
<keyword evidence="1" id="KW-1133">Transmembrane helix</keyword>
<accession>A0A1D7V3H6</accession>
<proteinExistence type="predicted"/>
<dbReference type="OrthoDB" id="1428328at2"/>
<gene>
    <name evidence="2" type="ORF">A0128_20360</name>
</gene>
<feature type="transmembrane region" description="Helical" evidence="1">
    <location>
        <begin position="199"/>
        <end position="216"/>
    </location>
</feature>
<keyword evidence="3" id="KW-1185">Reference proteome</keyword>
<dbReference type="Proteomes" id="UP000094197">
    <property type="component" value="Chromosome 2"/>
</dbReference>
<evidence type="ECO:0000256" key="1">
    <source>
        <dbReference type="SAM" id="Phobius"/>
    </source>
</evidence>
<feature type="transmembrane region" description="Helical" evidence="1">
    <location>
        <begin position="236"/>
        <end position="254"/>
    </location>
</feature>
<dbReference type="RefSeq" id="WP_069609592.1">
    <property type="nucleotide sequence ID" value="NZ_CP015218.1"/>
</dbReference>
<evidence type="ECO:0000313" key="3">
    <source>
        <dbReference type="Proteomes" id="UP000094197"/>
    </source>
</evidence>
<dbReference type="AlphaFoldDB" id="A0A1D7V3H6"/>
<keyword evidence="1" id="KW-0472">Membrane</keyword>
<dbReference type="EMBL" id="CP015218">
    <property type="protein sequence ID" value="AOP36373.1"/>
    <property type="molecule type" value="Genomic_DNA"/>
</dbReference>
<evidence type="ECO:0000313" key="2">
    <source>
        <dbReference type="EMBL" id="AOP36373.1"/>
    </source>
</evidence>